<feature type="compositionally biased region" description="Basic and acidic residues" evidence="1">
    <location>
        <begin position="155"/>
        <end position="168"/>
    </location>
</feature>
<accession>A0A2B7X8A0</accession>
<comment type="caution">
    <text evidence="2">The sequence shown here is derived from an EMBL/GenBank/DDBJ whole genome shotgun (WGS) entry which is preliminary data.</text>
</comment>
<sequence length="168" mass="18028">MSGKAPALPSTPRAPSPPRTPVDSPATSAANRTPANSPTLDESRQAQPSPKNSTGEMPGHQSEAWNHAPQAIGAAKREDVSLPWKTDKEGSPDMEPKSLHGVEQARLNKPSVAPRDASDPVPNRQDETRNRGGHTAPEQPDTLTGYLATPNSKSTEMDHYYPEPPRDS</sequence>
<evidence type="ECO:0000313" key="3">
    <source>
        <dbReference type="Proteomes" id="UP000224634"/>
    </source>
</evidence>
<dbReference type="AlphaFoldDB" id="A0A2B7X8A0"/>
<evidence type="ECO:0000256" key="1">
    <source>
        <dbReference type="SAM" id="MobiDB-lite"/>
    </source>
</evidence>
<feature type="region of interest" description="Disordered" evidence="1">
    <location>
        <begin position="1"/>
        <end position="168"/>
    </location>
</feature>
<feature type="compositionally biased region" description="Basic and acidic residues" evidence="1">
    <location>
        <begin position="75"/>
        <end position="100"/>
    </location>
</feature>
<organism evidence="2 3">
    <name type="scientific">Polytolypa hystricis (strain UAMH7299)</name>
    <dbReference type="NCBI Taxonomy" id="1447883"/>
    <lineage>
        <taxon>Eukaryota</taxon>
        <taxon>Fungi</taxon>
        <taxon>Dikarya</taxon>
        <taxon>Ascomycota</taxon>
        <taxon>Pezizomycotina</taxon>
        <taxon>Eurotiomycetes</taxon>
        <taxon>Eurotiomycetidae</taxon>
        <taxon>Onygenales</taxon>
        <taxon>Onygenales incertae sedis</taxon>
        <taxon>Polytolypa</taxon>
    </lineage>
</organism>
<evidence type="ECO:0000313" key="2">
    <source>
        <dbReference type="EMBL" id="PGH05100.1"/>
    </source>
</evidence>
<keyword evidence="3" id="KW-1185">Reference proteome</keyword>
<dbReference type="Proteomes" id="UP000224634">
    <property type="component" value="Unassembled WGS sequence"/>
</dbReference>
<name>A0A2B7X8A0_POLH7</name>
<proteinExistence type="predicted"/>
<feature type="compositionally biased region" description="Low complexity" evidence="1">
    <location>
        <begin position="1"/>
        <end position="11"/>
    </location>
</feature>
<dbReference type="EMBL" id="PDNA01000191">
    <property type="protein sequence ID" value="PGH05100.1"/>
    <property type="molecule type" value="Genomic_DNA"/>
</dbReference>
<gene>
    <name evidence="2" type="ORF">AJ80_08399</name>
</gene>
<reference evidence="2 3" key="1">
    <citation type="submission" date="2017-10" db="EMBL/GenBank/DDBJ databases">
        <title>Comparative genomics in systemic dimorphic fungi from Ajellomycetaceae.</title>
        <authorList>
            <person name="Munoz J.F."/>
            <person name="Mcewen J.G."/>
            <person name="Clay O.K."/>
            <person name="Cuomo C.A."/>
        </authorList>
    </citation>
    <scope>NUCLEOTIDE SEQUENCE [LARGE SCALE GENOMIC DNA]</scope>
    <source>
        <strain evidence="2 3">UAMH7299</strain>
    </source>
</reference>
<protein>
    <submittedName>
        <fullName evidence="2">Uncharacterized protein</fullName>
    </submittedName>
</protein>
<feature type="compositionally biased region" description="Polar residues" evidence="1">
    <location>
        <begin position="25"/>
        <end position="55"/>
    </location>
</feature>